<feature type="transmembrane region" description="Helical" evidence="2">
    <location>
        <begin position="125"/>
        <end position="149"/>
    </location>
</feature>
<dbReference type="PANTHER" id="PTHR35041">
    <property type="entry name" value="MEDIATOR OF RNA POLYMERASE II TRANSCRIPTION SUBUNIT 1"/>
    <property type="match status" value="1"/>
</dbReference>
<feature type="region of interest" description="Disordered" evidence="1">
    <location>
        <begin position="1"/>
        <end position="30"/>
    </location>
</feature>
<dbReference type="Proteomes" id="UP000246991">
    <property type="component" value="Unassembled WGS sequence"/>
</dbReference>
<proteinExistence type="predicted"/>
<dbReference type="PANTHER" id="PTHR35041:SF6">
    <property type="entry name" value="FORMYLMETHIONINE DEFORMYLASE-LIKE PROTEIN-RELATED"/>
    <property type="match status" value="1"/>
</dbReference>
<keyword evidence="2" id="KW-1133">Transmembrane helix</keyword>
<keyword evidence="2" id="KW-0472">Membrane</keyword>
<gene>
    <name evidence="3" type="ORF">C7212DRAFT_297684</name>
</gene>
<evidence type="ECO:0000313" key="4">
    <source>
        <dbReference type="Proteomes" id="UP000246991"/>
    </source>
</evidence>
<keyword evidence="4" id="KW-1185">Reference proteome</keyword>
<feature type="transmembrane region" description="Helical" evidence="2">
    <location>
        <begin position="556"/>
        <end position="578"/>
    </location>
</feature>
<organism evidence="3 4">
    <name type="scientific">Tuber magnatum</name>
    <name type="common">white Piedmont truffle</name>
    <dbReference type="NCBI Taxonomy" id="42249"/>
    <lineage>
        <taxon>Eukaryota</taxon>
        <taxon>Fungi</taxon>
        <taxon>Dikarya</taxon>
        <taxon>Ascomycota</taxon>
        <taxon>Pezizomycotina</taxon>
        <taxon>Pezizomycetes</taxon>
        <taxon>Pezizales</taxon>
        <taxon>Tuberaceae</taxon>
        <taxon>Tuber</taxon>
    </lineage>
</organism>
<name>A0A317SKY7_9PEZI</name>
<dbReference type="EMBL" id="PYWC01000053">
    <property type="protein sequence ID" value="PWW74988.1"/>
    <property type="molecule type" value="Genomic_DNA"/>
</dbReference>
<reference evidence="3 4" key="1">
    <citation type="submission" date="2018-03" db="EMBL/GenBank/DDBJ databases">
        <title>Genomes of Pezizomycetes fungi and the evolution of truffles.</title>
        <authorList>
            <person name="Murat C."/>
            <person name="Payen T."/>
            <person name="Noel B."/>
            <person name="Kuo A."/>
            <person name="Martin F.M."/>
        </authorList>
    </citation>
    <scope>NUCLEOTIDE SEQUENCE [LARGE SCALE GENOMIC DNA]</scope>
    <source>
        <strain evidence="3">091103-1</strain>
    </source>
</reference>
<dbReference type="STRING" id="42249.A0A317SKY7"/>
<dbReference type="AlphaFoldDB" id="A0A317SKY7"/>
<keyword evidence="2" id="KW-0812">Transmembrane</keyword>
<evidence type="ECO:0000256" key="1">
    <source>
        <dbReference type="SAM" id="MobiDB-lite"/>
    </source>
</evidence>
<comment type="caution">
    <text evidence="3">The sequence shown here is derived from an EMBL/GenBank/DDBJ whole genome shotgun (WGS) entry which is preliminary data.</text>
</comment>
<accession>A0A317SKY7</accession>
<protein>
    <submittedName>
        <fullName evidence="3">Uncharacterized protein</fullName>
    </submittedName>
</protein>
<evidence type="ECO:0000313" key="3">
    <source>
        <dbReference type="EMBL" id="PWW74988.1"/>
    </source>
</evidence>
<sequence length="672" mass="74618">MDQYDPPQPSRDIYEITPSPPANANVGPTGNLLRPGMITGDSPDGIKVERVISGARSVASTSGTDASNASRLRGRFRRDISWGTKLHWFLPSAMVGLFILGLLGSLLHHWFYVSLDGRGADDQLIMVRFGTAFAFFTKAALVGSIVLAYRQRVWYTLRTKAITVKGIDNLFALTEDPTCFYSKDVAVKAKVATAMALATWIIPLAAVLSPGALTAQPIYVESEADCAIPTLNTSAQNDAIQQKPKHGVGGYDLIFFNTSEGPGKQQYFDDIGYTFTQASDLSFHLKNPQQVASPCKGYNCTWNVGFDAPWYECHERSVEDARNALENMSWIEPGNNTWAPRGIITLSAIFDGPEYDPIQPPYQNGSDNLQGYFVDEPTIRVGYLVDTGVPVVEGSIDSNNGRWKTVFEPHWLSCDLRKAFWNVTFNFTDEVQSATVRTSNKRRVFEPPKMGPGHSNYRENALYYAFGKLVRLRLINGHGFKDGYRDTMRYSAYHPLVNGTTRLAINDVKGGVEKLVTDLGLTLLSLPYLEIALDTNAPCEKWRYENRFHYSRQGLWIGYTLSVIATLMSMFIGMHSIYMNGVTSDTLFSKILVTTRNVTLDTLVRDHEGVCLGGDPFPEKLEKTKLMFGIIDQRDGVTHTAFGTPDETTGMLGSEEYRRLVNPGRGPEATSA</sequence>
<dbReference type="OrthoDB" id="5340195at2759"/>
<feature type="transmembrane region" description="Helical" evidence="2">
    <location>
        <begin position="88"/>
        <end position="113"/>
    </location>
</feature>
<evidence type="ECO:0000256" key="2">
    <source>
        <dbReference type="SAM" id="Phobius"/>
    </source>
</evidence>